<sequence>MKSCGLRRLAFAEGPGSRQASWGNAGRAPVSGWKNSDAEIYALCYIDALSVAGSAETQQDMAARPLATACVERYT</sequence>
<protein>
    <submittedName>
        <fullName evidence="1">Uncharacterized protein</fullName>
    </submittedName>
</protein>
<comment type="caution">
    <text evidence="1">The sequence shown here is derived from an EMBL/GenBank/DDBJ whole genome shotgun (WGS) entry which is preliminary data.</text>
</comment>
<evidence type="ECO:0000313" key="2">
    <source>
        <dbReference type="Proteomes" id="UP000321287"/>
    </source>
</evidence>
<reference evidence="1 2" key="1">
    <citation type="submission" date="2019-07" db="EMBL/GenBank/DDBJ databases">
        <title>Whole genome shotgun sequence of Asaia bogorensis NBRC 16594.</title>
        <authorList>
            <person name="Hosoyama A."/>
            <person name="Uohara A."/>
            <person name="Ohji S."/>
            <person name="Ichikawa N."/>
        </authorList>
    </citation>
    <scope>NUCLEOTIDE SEQUENCE [LARGE SCALE GENOMIC DNA]</scope>
    <source>
        <strain evidence="1 2">NBRC 16594</strain>
    </source>
</reference>
<name>A0AAN4R2T9_9PROT</name>
<dbReference type="AlphaFoldDB" id="A0AAN4R2T9"/>
<keyword evidence="2" id="KW-1185">Reference proteome</keyword>
<evidence type="ECO:0000313" key="1">
    <source>
        <dbReference type="EMBL" id="GEL54006.1"/>
    </source>
</evidence>
<dbReference type="Proteomes" id="UP000321287">
    <property type="component" value="Unassembled WGS sequence"/>
</dbReference>
<dbReference type="EMBL" id="BJVS01000005">
    <property type="protein sequence ID" value="GEL54006.1"/>
    <property type="molecule type" value="Genomic_DNA"/>
</dbReference>
<dbReference type="KEGG" id="abg:Asbog_01226"/>
<accession>A0AAN4R2T9</accession>
<organism evidence="1 2">
    <name type="scientific">Asaia bogorensis NBRC 16594</name>
    <dbReference type="NCBI Taxonomy" id="1231624"/>
    <lineage>
        <taxon>Bacteria</taxon>
        <taxon>Pseudomonadati</taxon>
        <taxon>Pseudomonadota</taxon>
        <taxon>Alphaproteobacteria</taxon>
        <taxon>Acetobacterales</taxon>
        <taxon>Acetobacteraceae</taxon>
        <taxon>Asaia</taxon>
    </lineage>
</organism>
<proteinExistence type="predicted"/>
<gene>
    <name evidence="1" type="ORF">ABO01nite_20130</name>
</gene>